<feature type="compositionally biased region" description="Basic and acidic residues" evidence="1">
    <location>
        <begin position="173"/>
        <end position="199"/>
    </location>
</feature>
<evidence type="ECO:0000259" key="4">
    <source>
        <dbReference type="Pfam" id="PF24854"/>
    </source>
</evidence>
<feature type="compositionally biased region" description="Basic residues" evidence="1">
    <location>
        <begin position="157"/>
        <end position="172"/>
    </location>
</feature>
<dbReference type="Proteomes" id="UP000031575">
    <property type="component" value="Unassembled WGS sequence"/>
</dbReference>
<evidence type="ECO:0000313" key="6">
    <source>
        <dbReference type="Proteomes" id="UP000031575"/>
    </source>
</evidence>
<feature type="region of interest" description="Disordered" evidence="1">
    <location>
        <begin position="156"/>
        <end position="209"/>
    </location>
</feature>
<dbReference type="GeneID" id="63678143"/>
<dbReference type="PANTHER" id="PTHR40622">
    <property type="match status" value="1"/>
</dbReference>
<feature type="compositionally biased region" description="Basic residues" evidence="1">
    <location>
        <begin position="374"/>
        <end position="385"/>
    </location>
</feature>
<comment type="caution">
    <text evidence="5">The sequence shown here is derived from an EMBL/GenBank/DDBJ whole genome shotgun (WGS) entry which is preliminary data.</text>
</comment>
<dbReference type="Pfam" id="PF24854">
    <property type="entry name" value="DUF7728"/>
    <property type="match status" value="2"/>
</dbReference>
<keyword evidence="2" id="KW-1133">Transmembrane helix</keyword>
<feature type="region of interest" description="Disordered" evidence="1">
    <location>
        <begin position="478"/>
        <end position="515"/>
    </location>
</feature>
<feature type="transmembrane region" description="Helical" evidence="2">
    <location>
        <begin position="422"/>
        <end position="455"/>
    </location>
</feature>
<reference evidence="5 6" key="1">
    <citation type="journal article" date="2014" name="BMC Genomics">
        <title>Comparative genomics of the major fungal agents of human and animal Sporotrichosis: Sporothrix schenckii and Sporothrix brasiliensis.</title>
        <authorList>
            <person name="Teixeira M.M."/>
            <person name="de Almeida L.G."/>
            <person name="Kubitschek-Barreira P."/>
            <person name="Alves F.L."/>
            <person name="Kioshima E.S."/>
            <person name="Abadio A.K."/>
            <person name="Fernandes L."/>
            <person name="Derengowski L.S."/>
            <person name="Ferreira K.S."/>
            <person name="Souza R.C."/>
            <person name="Ruiz J.C."/>
            <person name="de Andrade N.C."/>
            <person name="Paes H.C."/>
            <person name="Nicola A.M."/>
            <person name="Albuquerque P."/>
            <person name="Gerber A.L."/>
            <person name="Martins V.P."/>
            <person name="Peconick L.D."/>
            <person name="Neto A.V."/>
            <person name="Chaucanez C.B."/>
            <person name="Silva P.A."/>
            <person name="Cunha O.L."/>
            <person name="de Oliveira F.F."/>
            <person name="dos Santos T.C."/>
            <person name="Barros A.L."/>
            <person name="Soares M.A."/>
            <person name="de Oliveira L.M."/>
            <person name="Marini M.M."/>
            <person name="Villalobos-Duno H."/>
            <person name="Cunha M.M."/>
            <person name="de Hoog S."/>
            <person name="da Silveira J.F."/>
            <person name="Henrissat B."/>
            <person name="Nino-Vega G.A."/>
            <person name="Cisalpino P.S."/>
            <person name="Mora-Montes H.M."/>
            <person name="Almeida S.R."/>
            <person name="Stajich J.E."/>
            <person name="Lopes-Bezerra L.M."/>
            <person name="Vasconcelos A.T."/>
            <person name="Felipe M.S."/>
        </authorList>
    </citation>
    <scope>NUCLEOTIDE SEQUENCE [LARGE SCALE GENOMIC DNA]</scope>
    <source>
        <strain evidence="5 6">5110</strain>
    </source>
</reference>
<dbReference type="PANTHER" id="PTHR40622:SF1">
    <property type="match status" value="1"/>
</dbReference>
<feature type="domain" description="DUF7728" evidence="4">
    <location>
        <begin position="70"/>
        <end position="163"/>
    </location>
</feature>
<dbReference type="OrthoDB" id="5409353at2759"/>
<evidence type="ECO:0000256" key="1">
    <source>
        <dbReference type="SAM" id="MobiDB-lite"/>
    </source>
</evidence>
<protein>
    <recommendedName>
        <fullName evidence="4">DUF7728 domain-containing protein</fullName>
    </recommendedName>
</protein>
<dbReference type="AlphaFoldDB" id="A0A0C2IQJ6"/>
<organism evidence="5 6">
    <name type="scientific">Sporothrix brasiliensis 5110</name>
    <dbReference type="NCBI Taxonomy" id="1398154"/>
    <lineage>
        <taxon>Eukaryota</taxon>
        <taxon>Fungi</taxon>
        <taxon>Dikarya</taxon>
        <taxon>Ascomycota</taxon>
        <taxon>Pezizomycotina</taxon>
        <taxon>Sordariomycetes</taxon>
        <taxon>Sordariomycetidae</taxon>
        <taxon>Ophiostomatales</taxon>
        <taxon>Ophiostomataceae</taxon>
        <taxon>Sporothrix</taxon>
    </lineage>
</organism>
<name>A0A0C2IQJ6_9PEZI</name>
<gene>
    <name evidence="5" type="ORF">SPBR_04945</name>
</gene>
<feature type="chain" id="PRO_5002150636" description="DUF7728 domain-containing protein" evidence="3">
    <location>
        <begin position="19"/>
        <end position="515"/>
    </location>
</feature>
<dbReference type="HOGENOM" id="CLU_038083_1_0_1"/>
<keyword evidence="2" id="KW-0812">Transmembrane</keyword>
<dbReference type="RefSeq" id="XP_040615342.1">
    <property type="nucleotide sequence ID" value="XM_040763222.1"/>
</dbReference>
<feature type="signal peptide" evidence="3">
    <location>
        <begin position="1"/>
        <end position="18"/>
    </location>
</feature>
<proteinExistence type="predicted"/>
<feature type="compositionally biased region" description="Basic and acidic residues" evidence="1">
    <location>
        <begin position="478"/>
        <end position="491"/>
    </location>
</feature>
<dbReference type="InterPro" id="IPR056145">
    <property type="entry name" value="DUF7728"/>
</dbReference>
<feature type="region of interest" description="Disordered" evidence="1">
    <location>
        <begin position="362"/>
        <end position="404"/>
    </location>
</feature>
<keyword evidence="6" id="KW-1185">Reference proteome</keyword>
<sequence length="515" mass="57208">MLPKALLAAALASSTASALLLPPPIDVEFERQSQRGGKNGEAMADAPAAMKIGTVVPAAMAGPFYHEFTKVKVPCPGCSMQIRKHGHGHEEDNDDNSETTEEGQIVTLTNVDNHINLFLKIDHQADGDHLLVNHFEVYPNVDINGDGLMATQAPDHFHHKGKHHKGKHHKGKHHEEHEHEHDHEHEHEHEHDDHGEELKKRHRKHHADDEGFEAKHWKHKEFKDGKDFHLKKHHGKHGKHLVKVPLGYAMQTKAVGKDESNGMEAVALSLEIIQVNGEFIRGIPAVNIHLIRTPESGLMIARVDIEGDGEVAAPPAEDRMAELKEQLDACSNFLCRWKVLIKSGIKAHRGGCAGKAMAKAFGGKGDGDDEDKPHRHHHHHHHHHHHDEDDENDTHEDKPHRHHKLMRHHSWAKLARKFVSHILLPILFGVATGIAVSVIGVAVGTFVAGAWRVLFRRKAVGHTRRCCKSKKTAAAAVDRHGDEAAVDEEKAGLMAAPSIEELPPYEDDDAKSNSA</sequence>
<evidence type="ECO:0000313" key="5">
    <source>
        <dbReference type="EMBL" id="KIH87332.1"/>
    </source>
</evidence>
<evidence type="ECO:0000256" key="2">
    <source>
        <dbReference type="SAM" id="Phobius"/>
    </source>
</evidence>
<dbReference type="EMBL" id="AWTV01000010">
    <property type="protein sequence ID" value="KIH87332.1"/>
    <property type="molecule type" value="Genomic_DNA"/>
</dbReference>
<dbReference type="VEuPathDB" id="FungiDB:SPBR_04945"/>
<keyword evidence="3" id="KW-0732">Signal</keyword>
<feature type="domain" description="DUF7728" evidence="4">
    <location>
        <begin position="239"/>
        <end position="305"/>
    </location>
</feature>
<keyword evidence="2" id="KW-0472">Membrane</keyword>
<evidence type="ECO:0000256" key="3">
    <source>
        <dbReference type="SAM" id="SignalP"/>
    </source>
</evidence>
<accession>A0A0C2IQJ6</accession>